<comment type="caution">
    <text evidence="1">The sequence shown here is derived from an EMBL/GenBank/DDBJ whole genome shotgun (WGS) entry which is preliminary data.</text>
</comment>
<evidence type="ECO:0000313" key="2">
    <source>
        <dbReference type="Proteomes" id="UP000186922"/>
    </source>
</evidence>
<dbReference type="Proteomes" id="UP000186922">
    <property type="component" value="Unassembled WGS sequence"/>
</dbReference>
<reference evidence="1 2" key="1">
    <citation type="journal article" date="2016" name="Nat. Commun.">
        <title>Extremotolerant tardigrade genome and improved radiotolerance of human cultured cells by tardigrade-unique protein.</title>
        <authorList>
            <person name="Hashimoto T."/>
            <person name="Horikawa D.D."/>
            <person name="Saito Y."/>
            <person name="Kuwahara H."/>
            <person name="Kozuka-Hata H."/>
            <person name="Shin-I T."/>
            <person name="Minakuchi Y."/>
            <person name="Ohishi K."/>
            <person name="Motoyama A."/>
            <person name="Aizu T."/>
            <person name="Enomoto A."/>
            <person name="Kondo K."/>
            <person name="Tanaka S."/>
            <person name="Hara Y."/>
            <person name="Koshikawa S."/>
            <person name="Sagara H."/>
            <person name="Miura T."/>
            <person name="Yokobori S."/>
            <person name="Miyagawa K."/>
            <person name="Suzuki Y."/>
            <person name="Kubo T."/>
            <person name="Oyama M."/>
            <person name="Kohara Y."/>
            <person name="Fujiyama A."/>
            <person name="Arakawa K."/>
            <person name="Katayama T."/>
            <person name="Toyoda A."/>
            <person name="Kunieda T."/>
        </authorList>
    </citation>
    <scope>NUCLEOTIDE SEQUENCE [LARGE SCALE GENOMIC DNA]</scope>
    <source>
        <strain evidence="1 2">YOKOZUNA-1</strain>
    </source>
</reference>
<accession>A0A1D1ULD5</accession>
<proteinExistence type="predicted"/>
<keyword evidence="2" id="KW-1185">Reference proteome</keyword>
<evidence type="ECO:0000313" key="1">
    <source>
        <dbReference type="EMBL" id="GAU89205.1"/>
    </source>
</evidence>
<gene>
    <name evidence="1" type="primary">RvY_01783-1</name>
    <name evidence="1" type="synonym">RvY_01783.1</name>
    <name evidence="1" type="ORF">RvY_01783</name>
</gene>
<protein>
    <submittedName>
        <fullName evidence="1">Uncharacterized protein</fullName>
    </submittedName>
</protein>
<name>A0A1D1ULD5_RAMVA</name>
<sequence length="340" mass="38295">MPKVHAKRDDRLSKLQVSLTGRHKSATEPEVISTREETSATYDDGQHAVVGWTSQQICTMIMYAAKAHGTSNATVDRFMAIFSLVINTPRHASDVDKRIKFPTSAKSMGIFLGLKPPNKQHVVYICPEKKEFKKKGNKRPSYEICGYTLTVRNEGPNRTYVCEVCNIEWDRKRIEKDGNCFSAQPLHELLTSTMQRYGKFCSSQTKKFSGKVLRYVCDGQRWLEMNPADGDLVISLWANTASVSESTSRKMEDSTKGQKGLPVFLKEQLRTLQLGNDGFRPVLWTSIENMQMSSGVSVHSIWADSSERTALNGHLSHSAGKGCTYSFKRDQQKPQLIEKS</sequence>
<dbReference type="AlphaFoldDB" id="A0A1D1ULD5"/>
<organism evidence="1 2">
    <name type="scientific">Ramazzottius varieornatus</name>
    <name type="common">Water bear</name>
    <name type="synonym">Tardigrade</name>
    <dbReference type="NCBI Taxonomy" id="947166"/>
    <lineage>
        <taxon>Eukaryota</taxon>
        <taxon>Metazoa</taxon>
        <taxon>Ecdysozoa</taxon>
        <taxon>Tardigrada</taxon>
        <taxon>Eutardigrada</taxon>
        <taxon>Parachela</taxon>
        <taxon>Hypsibioidea</taxon>
        <taxon>Ramazzottiidae</taxon>
        <taxon>Ramazzottius</taxon>
    </lineage>
</organism>
<dbReference type="EMBL" id="BDGG01000001">
    <property type="protein sequence ID" value="GAU89205.1"/>
    <property type="molecule type" value="Genomic_DNA"/>
</dbReference>